<gene>
    <name evidence="9" type="ORF">IEN85_00445</name>
</gene>
<dbReference type="Proteomes" id="UP000622317">
    <property type="component" value="Unassembled WGS sequence"/>
</dbReference>
<evidence type="ECO:0000256" key="3">
    <source>
        <dbReference type="ARBA" id="ARBA00022723"/>
    </source>
</evidence>
<evidence type="ECO:0000256" key="6">
    <source>
        <dbReference type="ARBA" id="ARBA00022837"/>
    </source>
</evidence>
<evidence type="ECO:0000313" key="9">
    <source>
        <dbReference type="EMBL" id="MBD5777961.1"/>
    </source>
</evidence>
<dbReference type="InterPro" id="IPR017850">
    <property type="entry name" value="Alkaline_phosphatase_core_sf"/>
</dbReference>
<dbReference type="EMBL" id="JACYFG010000002">
    <property type="protein sequence ID" value="MBD5777961.1"/>
    <property type="molecule type" value="Genomic_DNA"/>
</dbReference>
<feature type="domain" description="Sulfatase N-terminal" evidence="8">
    <location>
        <begin position="43"/>
        <end position="438"/>
    </location>
</feature>
<evidence type="ECO:0000256" key="4">
    <source>
        <dbReference type="ARBA" id="ARBA00022729"/>
    </source>
</evidence>
<keyword evidence="4 7" id="KW-0732">Signal</keyword>
<dbReference type="SUPFAM" id="SSF53649">
    <property type="entry name" value="Alkaline phosphatase-like"/>
    <property type="match status" value="1"/>
</dbReference>
<accession>A0A927IFC5</accession>
<dbReference type="Gene3D" id="3.40.720.10">
    <property type="entry name" value="Alkaline Phosphatase, subunit A"/>
    <property type="match status" value="1"/>
</dbReference>
<evidence type="ECO:0000256" key="2">
    <source>
        <dbReference type="ARBA" id="ARBA00008779"/>
    </source>
</evidence>
<dbReference type="InterPro" id="IPR035874">
    <property type="entry name" value="IDS"/>
</dbReference>
<comment type="caution">
    <text evidence="9">The sequence shown here is derived from an EMBL/GenBank/DDBJ whole genome shotgun (WGS) entry which is preliminary data.</text>
</comment>
<dbReference type="CDD" id="cd16030">
    <property type="entry name" value="iduronate-2-sulfatase"/>
    <property type="match status" value="1"/>
</dbReference>
<feature type="signal peptide" evidence="7">
    <location>
        <begin position="1"/>
        <end position="30"/>
    </location>
</feature>
<dbReference type="GO" id="GO:0046872">
    <property type="term" value="F:metal ion binding"/>
    <property type="evidence" value="ECO:0007669"/>
    <property type="project" value="UniProtKB-KW"/>
</dbReference>
<dbReference type="AlphaFoldDB" id="A0A927IFC5"/>
<keyword evidence="6" id="KW-0106">Calcium</keyword>
<evidence type="ECO:0000256" key="7">
    <source>
        <dbReference type="SAM" id="SignalP"/>
    </source>
</evidence>
<name>A0A927IFC5_9BACT</name>
<keyword evidence="5" id="KW-0378">Hydrolase</keyword>
<dbReference type="RefSeq" id="WP_191615091.1">
    <property type="nucleotide sequence ID" value="NZ_JACYFG010000002.1"/>
</dbReference>
<reference evidence="9" key="1">
    <citation type="submission" date="2020-09" db="EMBL/GenBank/DDBJ databases">
        <title>Pelagicoccus enzymogenes sp. nov. with an EPS production, isolated from marine sediment.</title>
        <authorList>
            <person name="Feng X."/>
        </authorList>
    </citation>
    <scope>NUCLEOTIDE SEQUENCE</scope>
    <source>
        <strain evidence="9">NFK12</strain>
    </source>
</reference>
<dbReference type="InterPro" id="IPR000917">
    <property type="entry name" value="Sulfatase_N"/>
</dbReference>
<dbReference type="GO" id="GO:0005737">
    <property type="term" value="C:cytoplasm"/>
    <property type="evidence" value="ECO:0007669"/>
    <property type="project" value="TreeGrafter"/>
</dbReference>
<dbReference type="GO" id="GO:0004423">
    <property type="term" value="F:iduronate-2-sulfatase activity"/>
    <property type="evidence" value="ECO:0007669"/>
    <property type="project" value="InterPro"/>
</dbReference>
<dbReference type="PANTHER" id="PTHR45953:SF1">
    <property type="entry name" value="IDURONATE 2-SULFATASE"/>
    <property type="match status" value="1"/>
</dbReference>
<comment type="similarity">
    <text evidence="2">Belongs to the sulfatase family.</text>
</comment>
<comment type="cofactor">
    <cofactor evidence="1">
        <name>Ca(2+)</name>
        <dbReference type="ChEBI" id="CHEBI:29108"/>
    </cofactor>
</comment>
<dbReference type="Pfam" id="PF00884">
    <property type="entry name" value="Sulfatase"/>
    <property type="match status" value="1"/>
</dbReference>
<evidence type="ECO:0000313" key="10">
    <source>
        <dbReference type="Proteomes" id="UP000622317"/>
    </source>
</evidence>
<evidence type="ECO:0000256" key="1">
    <source>
        <dbReference type="ARBA" id="ARBA00001913"/>
    </source>
</evidence>
<feature type="chain" id="PRO_5037755663" evidence="7">
    <location>
        <begin position="31"/>
        <end position="547"/>
    </location>
</feature>
<dbReference type="PANTHER" id="PTHR45953">
    <property type="entry name" value="IDURONATE 2-SULFATASE"/>
    <property type="match status" value="1"/>
</dbReference>
<proteinExistence type="inferred from homology"/>
<protein>
    <submittedName>
        <fullName evidence="9">Sulfatase</fullName>
    </submittedName>
</protein>
<evidence type="ECO:0000256" key="5">
    <source>
        <dbReference type="ARBA" id="ARBA00022801"/>
    </source>
</evidence>
<sequence length="547" mass="61385">MKFKPLSHVSFRMFGALTALCAFCASVSTAQQAPSNQQEEALNIVMIVVEDWSAFAIGAYGNEVVQTPNVDRFAETAVVFDRAYCQGPVCNPSRASFVTGLRPDTTRVYGNGEEMDDFIPAGAPSMAEILSRKDGAYLATTGKIVHKWEDAGRFAKGYDFLEYSHPYDKPPGFEGELRFLPWVQGGPREPEEEAFYLADKEMARRLREAREERDAKLAAGAEDNWPLRKPFQQLHAEQLGDSGLPAEMMEDGRIARSASGLLADLAKREEGPFFLSLGFYATHTPLLAPKEFVDLYDSDEMELSPATPSKDVKVPQVARRNGRNYDIFNGFYPEFDPTPERERKALASYYACASFVDAQVGIVLDAIEANGLADNTIVVLFSDHGFQLGEHGMWSKYSLFEQSTRVPLMVRDPRAKANGQRCDEIVELVDLLPTFCDFWGLEKDSLFEGVSFAPLLDDPQQEWKQAAFSMIPIGGLGRGVRTRDFRYAEWRKDKAHATDQSGEVVHELYDLTRDPLEQVNVVDDPLYQEQVRYLSQLLREGYHAAQP</sequence>
<keyword evidence="3" id="KW-0479">Metal-binding</keyword>
<evidence type="ECO:0000259" key="8">
    <source>
        <dbReference type="Pfam" id="PF00884"/>
    </source>
</evidence>
<organism evidence="9 10">
    <name type="scientific">Pelagicoccus enzymogenes</name>
    <dbReference type="NCBI Taxonomy" id="2773457"/>
    <lineage>
        <taxon>Bacteria</taxon>
        <taxon>Pseudomonadati</taxon>
        <taxon>Verrucomicrobiota</taxon>
        <taxon>Opitutia</taxon>
        <taxon>Puniceicoccales</taxon>
        <taxon>Pelagicoccaceae</taxon>
        <taxon>Pelagicoccus</taxon>
    </lineage>
</organism>
<keyword evidence="10" id="KW-1185">Reference proteome</keyword>